<evidence type="ECO:0000313" key="4">
    <source>
        <dbReference type="Proteomes" id="UP000800200"/>
    </source>
</evidence>
<keyword evidence="2" id="KW-0732">Signal</keyword>
<evidence type="ECO:0000313" key="3">
    <source>
        <dbReference type="EMBL" id="KAF2188963.1"/>
    </source>
</evidence>
<name>A0A6A6ECP2_9PEZI</name>
<dbReference type="AlphaFoldDB" id="A0A6A6ECP2"/>
<keyword evidence="1" id="KW-0812">Transmembrane</keyword>
<keyword evidence="1" id="KW-0472">Membrane</keyword>
<feature type="transmembrane region" description="Helical" evidence="1">
    <location>
        <begin position="300"/>
        <end position="321"/>
    </location>
</feature>
<keyword evidence="4" id="KW-1185">Reference proteome</keyword>
<keyword evidence="1" id="KW-1133">Transmembrane helix</keyword>
<reference evidence="3" key="1">
    <citation type="journal article" date="2020" name="Stud. Mycol.">
        <title>101 Dothideomycetes genomes: a test case for predicting lifestyles and emergence of pathogens.</title>
        <authorList>
            <person name="Haridas S."/>
            <person name="Albert R."/>
            <person name="Binder M."/>
            <person name="Bloem J."/>
            <person name="Labutti K."/>
            <person name="Salamov A."/>
            <person name="Andreopoulos B."/>
            <person name="Baker S."/>
            <person name="Barry K."/>
            <person name="Bills G."/>
            <person name="Bluhm B."/>
            <person name="Cannon C."/>
            <person name="Castanera R."/>
            <person name="Culley D."/>
            <person name="Daum C."/>
            <person name="Ezra D."/>
            <person name="Gonzalez J."/>
            <person name="Henrissat B."/>
            <person name="Kuo A."/>
            <person name="Liang C."/>
            <person name="Lipzen A."/>
            <person name="Lutzoni F."/>
            <person name="Magnuson J."/>
            <person name="Mondo S."/>
            <person name="Nolan M."/>
            <person name="Ohm R."/>
            <person name="Pangilinan J."/>
            <person name="Park H.-J."/>
            <person name="Ramirez L."/>
            <person name="Alfaro M."/>
            <person name="Sun H."/>
            <person name="Tritt A."/>
            <person name="Yoshinaga Y."/>
            <person name="Zwiers L.-H."/>
            <person name="Turgeon B."/>
            <person name="Goodwin S."/>
            <person name="Spatafora J."/>
            <person name="Crous P."/>
            <person name="Grigoriev I."/>
        </authorList>
    </citation>
    <scope>NUCLEOTIDE SEQUENCE</scope>
    <source>
        <strain evidence="3">CBS 207.26</strain>
    </source>
</reference>
<feature type="signal peptide" evidence="2">
    <location>
        <begin position="1"/>
        <end position="18"/>
    </location>
</feature>
<dbReference type="Proteomes" id="UP000800200">
    <property type="component" value="Unassembled WGS sequence"/>
</dbReference>
<dbReference type="EMBL" id="ML994622">
    <property type="protein sequence ID" value="KAF2188963.1"/>
    <property type="molecule type" value="Genomic_DNA"/>
</dbReference>
<evidence type="ECO:0000256" key="2">
    <source>
        <dbReference type="SAM" id="SignalP"/>
    </source>
</evidence>
<dbReference type="OrthoDB" id="3917128at2759"/>
<evidence type="ECO:0000256" key="1">
    <source>
        <dbReference type="SAM" id="Phobius"/>
    </source>
</evidence>
<organism evidence="3 4">
    <name type="scientific">Zopfia rhizophila CBS 207.26</name>
    <dbReference type="NCBI Taxonomy" id="1314779"/>
    <lineage>
        <taxon>Eukaryota</taxon>
        <taxon>Fungi</taxon>
        <taxon>Dikarya</taxon>
        <taxon>Ascomycota</taxon>
        <taxon>Pezizomycotina</taxon>
        <taxon>Dothideomycetes</taxon>
        <taxon>Dothideomycetes incertae sedis</taxon>
        <taxon>Zopfiaceae</taxon>
        <taxon>Zopfia</taxon>
    </lineage>
</organism>
<gene>
    <name evidence="3" type="ORF">K469DRAFT_659866</name>
</gene>
<accession>A0A6A6ECP2</accession>
<feature type="chain" id="PRO_5025418826" evidence="2">
    <location>
        <begin position="19"/>
        <end position="390"/>
    </location>
</feature>
<protein>
    <submittedName>
        <fullName evidence="3">Uncharacterized protein</fullName>
    </submittedName>
</protein>
<proteinExistence type="predicted"/>
<sequence>MKTAFALLFLGLSTLAQADVSLDYPSYTSITWIKFQRSAVVKIDTPGYPLWLMDKANAPILHEQAENFYWPQDKPSAVLLNITMSLDNKTLLVNHKPILPLADSNIPPLIEAYQVPADITASQIKGLTSNGLLNRHWEGLTLGWRYLALDYDRLVWSDPEQGPWQNHVPTLSFRIMGIGAHSRSDVLDSSKQKVLHITLADSNHGSSNSPDRLYGITKIELKHIEDSYAYVPATEPERKECTLSSWKCPDKGLYREGAPWYRFIWRERFDKYGRVGSLRHALVKKMDAVLRILRDAGPSMVLSFIILMSAALAIMGIIGIVKHCVGKREKRIRDLAEDDRLLGVKEGDDEMDFRERYTDEDGEGIPPPLPPRPVVAEKDVLIDLESTETA</sequence>